<evidence type="ECO:0000313" key="2">
    <source>
        <dbReference type="EMBL" id="TNN73755.1"/>
    </source>
</evidence>
<dbReference type="Proteomes" id="UP000314294">
    <property type="component" value="Unassembled WGS sequence"/>
</dbReference>
<gene>
    <name evidence="2" type="ORF">EYF80_015963</name>
</gene>
<name>A0A4Z2I8L6_9TELE</name>
<organism evidence="2 3">
    <name type="scientific">Liparis tanakae</name>
    <name type="common">Tanaka's snailfish</name>
    <dbReference type="NCBI Taxonomy" id="230148"/>
    <lineage>
        <taxon>Eukaryota</taxon>
        <taxon>Metazoa</taxon>
        <taxon>Chordata</taxon>
        <taxon>Craniata</taxon>
        <taxon>Vertebrata</taxon>
        <taxon>Euteleostomi</taxon>
        <taxon>Actinopterygii</taxon>
        <taxon>Neopterygii</taxon>
        <taxon>Teleostei</taxon>
        <taxon>Neoteleostei</taxon>
        <taxon>Acanthomorphata</taxon>
        <taxon>Eupercaria</taxon>
        <taxon>Perciformes</taxon>
        <taxon>Cottioidei</taxon>
        <taxon>Cottales</taxon>
        <taxon>Liparidae</taxon>
        <taxon>Liparis</taxon>
    </lineage>
</organism>
<dbReference type="EMBL" id="SRLO01000121">
    <property type="protein sequence ID" value="TNN73755.1"/>
    <property type="molecule type" value="Genomic_DNA"/>
</dbReference>
<keyword evidence="3" id="KW-1185">Reference proteome</keyword>
<accession>A0A4Z2I8L6</accession>
<comment type="caution">
    <text evidence="2">The sequence shown here is derived from an EMBL/GenBank/DDBJ whole genome shotgun (WGS) entry which is preliminary data.</text>
</comment>
<sequence length="97" mass="10520">MALVTLQRSPTPSAASSASTTNSSAGEDFGSDDERKNSVAWGELIAEARAVKRREWTEDGAGEETRGPRELWEAERKDLLDQNLGERSQSVLKAAVS</sequence>
<feature type="region of interest" description="Disordered" evidence="1">
    <location>
        <begin position="1"/>
        <end position="40"/>
    </location>
</feature>
<dbReference type="AlphaFoldDB" id="A0A4Z2I8L6"/>
<reference evidence="2 3" key="1">
    <citation type="submission" date="2019-03" db="EMBL/GenBank/DDBJ databases">
        <title>First draft genome of Liparis tanakae, snailfish: a comprehensive survey of snailfish specific genes.</title>
        <authorList>
            <person name="Kim W."/>
            <person name="Song I."/>
            <person name="Jeong J.-H."/>
            <person name="Kim D."/>
            <person name="Kim S."/>
            <person name="Ryu S."/>
            <person name="Song J.Y."/>
            <person name="Lee S.K."/>
        </authorList>
    </citation>
    <scope>NUCLEOTIDE SEQUENCE [LARGE SCALE GENOMIC DNA]</scope>
    <source>
        <tissue evidence="2">Muscle</tissue>
    </source>
</reference>
<feature type="region of interest" description="Disordered" evidence="1">
    <location>
        <begin position="52"/>
        <end position="73"/>
    </location>
</feature>
<proteinExistence type="predicted"/>
<feature type="compositionally biased region" description="Low complexity" evidence="1">
    <location>
        <begin position="9"/>
        <end position="25"/>
    </location>
</feature>
<evidence type="ECO:0000313" key="3">
    <source>
        <dbReference type="Proteomes" id="UP000314294"/>
    </source>
</evidence>
<evidence type="ECO:0000256" key="1">
    <source>
        <dbReference type="SAM" id="MobiDB-lite"/>
    </source>
</evidence>
<protein>
    <submittedName>
        <fullName evidence="2">Uncharacterized protein</fullName>
    </submittedName>
</protein>